<gene>
    <name evidence="3" type="ORF">J8273_4511</name>
</gene>
<dbReference type="PROSITE" id="PS50137">
    <property type="entry name" value="DS_RBD"/>
    <property type="match status" value="1"/>
</dbReference>
<evidence type="ECO:0000259" key="2">
    <source>
        <dbReference type="PROSITE" id="PS50137"/>
    </source>
</evidence>
<evidence type="ECO:0000313" key="4">
    <source>
        <dbReference type="Proteomes" id="UP000717585"/>
    </source>
</evidence>
<comment type="caution">
    <text evidence="3">The sequence shown here is derived from an EMBL/GenBank/DDBJ whole genome shotgun (WGS) entry which is preliminary data.</text>
</comment>
<dbReference type="InterPro" id="IPR014720">
    <property type="entry name" value="dsRBD_dom"/>
</dbReference>
<reference evidence="3" key="1">
    <citation type="submission" date="2021-05" db="EMBL/GenBank/DDBJ databases">
        <title>A free-living protist that lacks canonical eukaryotic 1 DNA replication and segregation systems.</title>
        <authorList>
            <person name="Salas-Leiva D.E."/>
            <person name="Tromer E.C."/>
            <person name="Curtis B.A."/>
            <person name="Jerlstrom-Hultqvist J."/>
            <person name="Kolisko M."/>
            <person name="Yi Z."/>
            <person name="Salas-Leiva J.S."/>
            <person name="Gallot-Lavallee L."/>
            <person name="Kops G.J.P.L."/>
            <person name="Archibald J.M."/>
            <person name="Simpson A.G.B."/>
            <person name="Roger A.J."/>
        </authorList>
    </citation>
    <scope>NUCLEOTIDE SEQUENCE</scope>
    <source>
        <strain evidence="3">BICM</strain>
    </source>
</reference>
<dbReference type="AlphaFoldDB" id="A0A8J6E262"/>
<sequence length="348" mass="38329">MQGDHHQIQLELSHFFRIEWSDFLIRAAFDAESPNAVTTGKIIYNTALALLAMECNLDVMQITRQYSIDTVAGMFKVFGALSQPDVLPLSTFNLQDRFPKLFYFLLKADSGGMSGLMDAIVRLDIYPEFKGIPPQNPRHNADRRAPVVANPGEDDFNFWDAPVNPPRVAAAPAGRAGPPPPVSPEFVAQRYAQYSHATVKAEPRGPYVGRAGGPHVAPGYITASETEGTEVSYASGTSLSSGCSSLDADIMNDIPRNSPGYQMGLNYKGVLNEYCQKNGLNLPLYETRRKMDPSAPDHAPRFSSTVKVSNPTNREVLRASALGRNKKEAEFRAAYKLIMTRMADEVIR</sequence>
<proteinExistence type="predicted"/>
<dbReference type="Pfam" id="PF00035">
    <property type="entry name" value="dsrm"/>
    <property type="match status" value="1"/>
</dbReference>
<dbReference type="CDD" id="cd10845">
    <property type="entry name" value="DSRM_RNAse_III_family"/>
    <property type="match status" value="1"/>
</dbReference>
<evidence type="ECO:0000313" key="3">
    <source>
        <dbReference type="EMBL" id="KAG9393911.1"/>
    </source>
</evidence>
<dbReference type="Proteomes" id="UP000717585">
    <property type="component" value="Unassembled WGS sequence"/>
</dbReference>
<dbReference type="SMART" id="SM00358">
    <property type="entry name" value="DSRM"/>
    <property type="match status" value="1"/>
</dbReference>
<dbReference type="Gene3D" id="3.30.160.20">
    <property type="match status" value="1"/>
</dbReference>
<evidence type="ECO:0000256" key="1">
    <source>
        <dbReference type="PROSITE-ProRule" id="PRU00266"/>
    </source>
</evidence>
<protein>
    <submittedName>
        <fullName evidence="3">Double-stranded RNA binding motif</fullName>
    </submittedName>
</protein>
<name>A0A8J6E262_9EUKA</name>
<feature type="domain" description="DRBM" evidence="2">
    <location>
        <begin position="266"/>
        <end position="343"/>
    </location>
</feature>
<keyword evidence="1" id="KW-0694">RNA-binding</keyword>
<dbReference type="SUPFAM" id="SSF54768">
    <property type="entry name" value="dsRNA-binding domain-like"/>
    <property type="match status" value="1"/>
</dbReference>
<accession>A0A8J6E262</accession>
<dbReference type="EMBL" id="JAHDYR010000019">
    <property type="protein sequence ID" value="KAG9393911.1"/>
    <property type="molecule type" value="Genomic_DNA"/>
</dbReference>
<organism evidence="3 4">
    <name type="scientific">Carpediemonas membranifera</name>
    <dbReference type="NCBI Taxonomy" id="201153"/>
    <lineage>
        <taxon>Eukaryota</taxon>
        <taxon>Metamonada</taxon>
        <taxon>Carpediemonas-like organisms</taxon>
        <taxon>Carpediemonas</taxon>
    </lineage>
</organism>
<keyword evidence="4" id="KW-1185">Reference proteome</keyword>
<dbReference type="OrthoDB" id="5988181at2759"/>
<dbReference type="GO" id="GO:0003723">
    <property type="term" value="F:RNA binding"/>
    <property type="evidence" value="ECO:0007669"/>
    <property type="project" value="UniProtKB-UniRule"/>
</dbReference>